<comment type="caution">
    <text evidence="4">The sequence shown here is derived from an EMBL/GenBank/DDBJ whole genome shotgun (WGS) entry which is preliminary data.</text>
</comment>
<evidence type="ECO:0000313" key="4">
    <source>
        <dbReference type="EMBL" id="OUO03240.1"/>
    </source>
</evidence>
<dbReference type="Gene3D" id="4.10.520.10">
    <property type="entry name" value="IHF-like DNA-binding proteins"/>
    <property type="match status" value="1"/>
</dbReference>
<dbReference type="SUPFAM" id="SSF47729">
    <property type="entry name" value="IHF-like DNA-binding proteins"/>
    <property type="match status" value="1"/>
</dbReference>
<organism evidence="4 5">
    <name type="scientific">Bacteroides clarus</name>
    <dbReference type="NCBI Taxonomy" id="626929"/>
    <lineage>
        <taxon>Bacteria</taxon>
        <taxon>Pseudomonadati</taxon>
        <taxon>Bacteroidota</taxon>
        <taxon>Bacteroidia</taxon>
        <taxon>Bacteroidales</taxon>
        <taxon>Bacteroidaceae</taxon>
        <taxon>Bacteroides</taxon>
    </lineage>
</organism>
<evidence type="ECO:0000313" key="5">
    <source>
        <dbReference type="Proteomes" id="UP000195386"/>
    </source>
</evidence>
<gene>
    <name evidence="4" type="ORF">B5F97_01430</name>
</gene>
<dbReference type="Proteomes" id="UP000195386">
    <property type="component" value="Unassembled WGS sequence"/>
</dbReference>
<reference evidence="5" key="1">
    <citation type="submission" date="2017-04" db="EMBL/GenBank/DDBJ databases">
        <title>Function of individual gut microbiota members based on whole genome sequencing of pure cultures obtained from chicken caecum.</title>
        <authorList>
            <person name="Medvecky M."/>
            <person name="Cejkova D."/>
            <person name="Polansky O."/>
            <person name="Karasova D."/>
            <person name="Kubasova T."/>
            <person name="Cizek A."/>
            <person name="Rychlik I."/>
        </authorList>
    </citation>
    <scope>NUCLEOTIDE SEQUENCE [LARGE SCALE GENOMIC DNA]</scope>
    <source>
        <strain evidence="5">An43</strain>
    </source>
</reference>
<feature type="region of interest" description="Disordered" evidence="2">
    <location>
        <begin position="133"/>
        <end position="156"/>
    </location>
</feature>
<dbReference type="GO" id="GO:0003677">
    <property type="term" value="F:DNA binding"/>
    <property type="evidence" value="ECO:0007669"/>
    <property type="project" value="UniProtKB-KW"/>
</dbReference>
<dbReference type="RefSeq" id="WP_187366644.1">
    <property type="nucleotide sequence ID" value="NZ_CABIZW010000002.1"/>
</dbReference>
<dbReference type="Pfam" id="PF18291">
    <property type="entry name" value="HU-HIG"/>
    <property type="match status" value="1"/>
</dbReference>
<dbReference type="GeneID" id="61678210"/>
<evidence type="ECO:0000256" key="1">
    <source>
        <dbReference type="ARBA" id="ARBA00023125"/>
    </source>
</evidence>
<feature type="domain" description="HU" evidence="3">
    <location>
        <begin position="16"/>
        <end position="108"/>
    </location>
</feature>
<dbReference type="EMBL" id="NFII01000001">
    <property type="protein sequence ID" value="OUO03240.1"/>
    <property type="molecule type" value="Genomic_DNA"/>
</dbReference>
<feature type="compositionally biased region" description="Gly residues" evidence="2">
    <location>
        <begin position="138"/>
        <end position="148"/>
    </location>
</feature>
<name>A0A1Y3Z6J5_9BACE</name>
<protein>
    <submittedName>
        <fullName evidence="4">DNA-binding protein</fullName>
    </submittedName>
</protein>
<dbReference type="InterPro" id="IPR010992">
    <property type="entry name" value="IHF-like_DNA-bd_dom_sf"/>
</dbReference>
<proteinExistence type="predicted"/>
<evidence type="ECO:0000256" key="2">
    <source>
        <dbReference type="SAM" id="MobiDB-lite"/>
    </source>
</evidence>
<dbReference type="InterPro" id="IPR041607">
    <property type="entry name" value="HU-HIG"/>
</dbReference>
<sequence>MMFYKKTQQKINGLWYPQSITWGKAVTSNQVADQLALLSTVTRGDAYAIIKNLGSVLSLYMAQGRTVKIDGVGTFYYTAAANKNGVKTSKEVSASQIAGVRVRFIPEVERDINNKVVTRSMVDSNICWEEWGKTSASGNGGNGDGAGGGEEENPLG</sequence>
<dbReference type="InterPro" id="IPR005902">
    <property type="entry name" value="HU_DNA-bd_put"/>
</dbReference>
<keyword evidence="1 4" id="KW-0238">DNA-binding</keyword>
<evidence type="ECO:0000259" key="3">
    <source>
        <dbReference type="Pfam" id="PF18291"/>
    </source>
</evidence>
<dbReference type="NCBIfam" id="TIGR01201">
    <property type="entry name" value="HU_rel"/>
    <property type="match status" value="1"/>
</dbReference>
<dbReference type="AlphaFoldDB" id="A0A1Y3Z6J5"/>
<accession>A0A1Y3Z6J5</accession>